<dbReference type="eggNOG" id="COG3659">
    <property type="taxonomic scope" value="Bacteria"/>
</dbReference>
<dbReference type="RefSeq" id="WP_004873276.1">
    <property type="nucleotide sequence ID" value="NZ_CP005986.1"/>
</dbReference>
<dbReference type="PANTHER" id="PTHR37944:SF1">
    <property type="entry name" value="PORIN B"/>
    <property type="match status" value="1"/>
</dbReference>
<evidence type="ECO:0000313" key="3">
    <source>
        <dbReference type="EMBL" id="AIA56514.1"/>
    </source>
</evidence>
<proteinExistence type="inferred from homology"/>
<feature type="signal peptide" evidence="2">
    <location>
        <begin position="1"/>
        <end position="21"/>
    </location>
</feature>
<dbReference type="InterPro" id="IPR038673">
    <property type="entry name" value="OprB_sf"/>
</dbReference>
<sequence>MRRIPLCALLSTMLASSAVFATPADRGQGPVEQVPGIASKLLPGYNRLNDGWSWAGHLDAESYSNLAGGAAQGSTANLLGQLGGRLDTGRAGLWPGGQFTLSGIGILAGADPEGYSAALQTPSNIYAPSELRLYELSFRQQLGAGVQLRLGYDDINHYFGVVGPAENLVNSAFGFTPTITENVPGNGSYPYSALGAMLGVHGDIWGSKLGIFQGDAQHQFTHTFARGYLALWEGGLRWGDAEPDEDSGYVVKVGAWHYQQPHPDLPGLSPSTSGVYTVWEARRELDRGRRLGLFLQGGAAPQSVNPVPWQLALGLRLEQPFLGRPGDSLSLGMTRSWLRSAVLQADEELPAGTVHPAEMAYELTYVAQLRPHLSIQPDIQFIHRPQGVYPDATAALLRVHLEFF</sequence>
<dbReference type="PANTHER" id="PTHR37944">
    <property type="entry name" value="PORIN B"/>
    <property type="match status" value="1"/>
</dbReference>
<dbReference type="InterPro" id="IPR007049">
    <property type="entry name" value="Carb-sel_porin_OprB"/>
</dbReference>
<dbReference type="HOGENOM" id="CLU_741087_0_0_6"/>
<evidence type="ECO:0000256" key="1">
    <source>
        <dbReference type="ARBA" id="ARBA00008769"/>
    </source>
</evidence>
<accession>A0A059ZUM3</accession>
<feature type="chain" id="PRO_5007227187" evidence="2">
    <location>
        <begin position="22"/>
        <end position="404"/>
    </location>
</feature>
<dbReference type="GO" id="GO:0008643">
    <property type="term" value="P:carbohydrate transport"/>
    <property type="evidence" value="ECO:0007669"/>
    <property type="project" value="InterPro"/>
</dbReference>
<dbReference type="EMBL" id="CP005986">
    <property type="protein sequence ID" value="AIA56514.1"/>
    <property type="molecule type" value="Genomic_DNA"/>
</dbReference>
<gene>
    <name evidence="3" type="ORF">Acaty_c2676</name>
</gene>
<dbReference type="GO" id="GO:0016020">
    <property type="term" value="C:membrane"/>
    <property type="evidence" value="ECO:0007669"/>
    <property type="project" value="InterPro"/>
</dbReference>
<comment type="similarity">
    <text evidence="1 2">Belongs to the OprB family.</text>
</comment>
<evidence type="ECO:0000313" key="4">
    <source>
        <dbReference type="Proteomes" id="UP000005522"/>
    </source>
</evidence>
<dbReference type="Gene3D" id="2.40.160.180">
    <property type="entry name" value="Carbohydrate-selective porin OprB"/>
    <property type="match status" value="1"/>
</dbReference>
<evidence type="ECO:0000256" key="2">
    <source>
        <dbReference type="RuleBase" id="RU363072"/>
    </source>
</evidence>
<name>A0A059ZUM3_ACICK</name>
<dbReference type="Pfam" id="PF04966">
    <property type="entry name" value="OprB"/>
    <property type="match status" value="1"/>
</dbReference>
<dbReference type="KEGG" id="acz:Acaty_c2676"/>
<dbReference type="InterPro" id="IPR052932">
    <property type="entry name" value="OprB_Porin"/>
</dbReference>
<organism evidence="3 4">
    <name type="scientific">Acidithiobacillus caldus (strain ATCC 51756 / DSM 8584 / KU)</name>
    <dbReference type="NCBI Taxonomy" id="637389"/>
    <lineage>
        <taxon>Bacteria</taxon>
        <taxon>Pseudomonadati</taxon>
        <taxon>Pseudomonadota</taxon>
        <taxon>Acidithiobacillia</taxon>
        <taxon>Acidithiobacillales</taxon>
        <taxon>Acidithiobacillaceae</taxon>
        <taxon>Acidithiobacillus</taxon>
    </lineage>
</organism>
<dbReference type="GO" id="GO:0015288">
    <property type="term" value="F:porin activity"/>
    <property type="evidence" value="ECO:0007669"/>
    <property type="project" value="InterPro"/>
</dbReference>
<protein>
    <submittedName>
        <fullName evidence="3">Carbohydrate-selective porin</fullName>
    </submittedName>
</protein>
<dbReference type="AlphaFoldDB" id="A0A059ZUM3"/>
<reference evidence="3 4" key="1">
    <citation type="journal article" date="2009" name="J. Bacteriol.">
        <title>Draft genome sequence of the extremely acidophilic bacterium Acidithiobacillus caldus ATCC 51756 reveals metabolic versatility in the genus Acidithiobacillus.</title>
        <authorList>
            <person name="Valdes J."/>
            <person name="Quatrini R."/>
            <person name="Hallberg K."/>
            <person name="Dopson M."/>
            <person name="Valenzuela P.D."/>
            <person name="Holmes D.S."/>
        </authorList>
    </citation>
    <scope>NUCLEOTIDE SEQUENCE [LARGE SCALE GENOMIC DNA]</scope>
    <source>
        <strain evidence="4">ATCC 51756 / DSM 8584 / KU</strain>
    </source>
</reference>
<dbReference type="Proteomes" id="UP000005522">
    <property type="component" value="Chromosome"/>
</dbReference>
<keyword evidence="2" id="KW-0732">Signal</keyword>